<dbReference type="GeneID" id="17044685"/>
<dbReference type="PROSITE" id="PS00211">
    <property type="entry name" value="ABC_TRANSPORTER_1"/>
    <property type="match status" value="2"/>
</dbReference>
<dbReference type="EMBL" id="AGSI01000002">
    <property type="protein sequence ID" value="EIE26675.1"/>
    <property type="molecule type" value="Genomic_DNA"/>
</dbReference>
<dbReference type="InterPro" id="IPR017871">
    <property type="entry name" value="ABC_transporter-like_CS"/>
</dbReference>
<dbReference type="SUPFAM" id="SSF52540">
    <property type="entry name" value="P-loop containing nucleoside triphosphate hydrolases"/>
    <property type="match status" value="2"/>
</dbReference>
<reference evidence="15 16" key="1">
    <citation type="journal article" date="2012" name="Genome Biol.">
        <title>The genome of the polar eukaryotic microalga coccomyxa subellipsoidea reveals traits of cold adaptation.</title>
        <authorList>
            <person name="Blanc G."/>
            <person name="Agarkova I."/>
            <person name="Grimwood J."/>
            <person name="Kuo A."/>
            <person name="Brueggeman A."/>
            <person name="Dunigan D."/>
            <person name="Gurnon J."/>
            <person name="Ladunga I."/>
            <person name="Lindquist E."/>
            <person name="Lucas S."/>
            <person name="Pangilinan J."/>
            <person name="Proschold T."/>
            <person name="Salamov A."/>
            <person name="Schmutz J."/>
            <person name="Weeks D."/>
            <person name="Yamada T."/>
            <person name="Claverie J.M."/>
            <person name="Grigoriev I."/>
            <person name="Van Etten J."/>
            <person name="Lomsadze A."/>
            <person name="Borodovsky M."/>
        </authorList>
    </citation>
    <scope>NUCLEOTIDE SEQUENCE [LARGE SCALE GENOMIC DNA]</scope>
    <source>
        <strain evidence="15 16">C-169</strain>
    </source>
</reference>
<dbReference type="Pfam" id="PF00005">
    <property type="entry name" value="ABC_tran"/>
    <property type="match status" value="2"/>
</dbReference>
<evidence type="ECO:0000256" key="9">
    <source>
        <dbReference type="ARBA" id="ARBA00023136"/>
    </source>
</evidence>
<dbReference type="GO" id="GO:0015421">
    <property type="term" value="F:ABC-type oligopeptide transporter activity"/>
    <property type="evidence" value="ECO:0007669"/>
    <property type="project" value="TreeGrafter"/>
</dbReference>
<dbReference type="CDD" id="cd03249">
    <property type="entry name" value="ABC_MTABC3_MDL1_MDL2"/>
    <property type="match status" value="2"/>
</dbReference>
<name>I0Z7Q6_COCSC</name>
<keyword evidence="16" id="KW-1185">Reference proteome</keyword>
<dbReference type="KEGG" id="csl:COCSUDRAFT_35186"/>
<keyword evidence="9 12" id="KW-0472">Membrane</keyword>
<evidence type="ECO:0000256" key="6">
    <source>
        <dbReference type="ARBA" id="ARBA00022741"/>
    </source>
</evidence>
<dbReference type="CDD" id="cd18577">
    <property type="entry name" value="ABC_6TM_Pgp_ABCB1_D1_like"/>
    <property type="match status" value="1"/>
</dbReference>
<evidence type="ECO:0000256" key="5">
    <source>
        <dbReference type="ARBA" id="ARBA00022737"/>
    </source>
</evidence>
<dbReference type="GO" id="GO:0010329">
    <property type="term" value="F:auxin efflux transmembrane transporter activity"/>
    <property type="evidence" value="ECO:0007669"/>
    <property type="project" value="UniProtKB-ARBA"/>
</dbReference>
<dbReference type="GO" id="GO:0005886">
    <property type="term" value="C:plasma membrane"/>
    <property type="evidence" value="ECO:0007669"/>
    <property type="project" value="UniProtKB-SubCell"/>
</dbReference>
<accession>I0Z7Q6</accession>
<keyword evidence="3" id="KW-0813">Transport</keyword>
<dbReference type="InterPro" id="IPR003439">
    <property type="entry name" value="ABC_transporter-like_ATP-bd"/>
</dbReference>
<gene>
    <name evidence="15" type="ORF">COCSUDRAFT_35186</name>
</gene>
<evidence type="ECO:0000256" key="11">
    <source>
        <dbReference type="SAM" id="MobiDB-lite"/>
    </source>
</evidence>
<keyword evidence="5" id="KW-0677">Repeat</keyword>
<evidence type="ECO:0000313" key="15">
    <source>
        <dbReference type="EMBL" id="EIE26675.1"/>
    </source>
</evidence>
<feature type="domain" description="ABC transmembrane type-1" evidence="14">
    <location>
        <begin position="1"/>
        <end position="259"/>
    </location>
</feature>
<dbReference type="GO" id="GO:0090374">
    <property type="term" value="P:oligopeptide export from mitochondrion"/>
    <property type="evidence" value="ECO:0007669"/>
    <property type="project" value="TreeGrafter"/>
</dbReference>
<keyword evidence="4 12" id="KW-0812">Transmembrane</keyword>
<evidence type="ECO:0000256" key="3">
    <source>
        <dbReference type="ARBA" id="ARBA00022448"/>
    </source>
</evidence>
<comment type="similarity">
    <text evidence="2">Belongs to the ABC transporter superfamily. ABCB family. Multidrug resistance exporter (TC 3.A.1.201) subfamily.</text>
</comment>
<protein>
    <submittedName>
        <fullName evidence="15">ATP-binding cassette transporter</fullName>
    </submittedName>
</protein>
<comment type="caution">
    <text evidence="15">The sequence shown here is derived from an EMBL/GenBank/DDBJ whole genome shotgun (WGS) entry which is preliminary data.</text>
</comment>
<dbReference type="SMART" id="SM00382">
    <property type="entry name" value="AAA"/>
    <property type="match status" value="2"/>
</dbReference>
<feature type="transmembrane region" description="Helical" evidence="12">
    <location>
        <begin position="24"/>
        <end position="45"/>
    </location>
</feature>
<dbReference type="FunFam" id="3.40.50.300:FF:000066">
    <property type="entry name" value="ABC transporter B family member 1"/>
    <property type="match status" value="2"/>
</dbReference>
<dbReference type="PROSITE" id="PS50893">
    <property type="entry name" value="ABC_TRANSPORTER_2"/>
    <property type="match status" value="2"/>
</dbReference>
<keyword evidence="10" id="KW-0325">Glycoprotein</keyword>
<feature type="transmembrane region" description="Helical" evidence="12">
    <location>
        <begin position="736"/>
        <end position="756"/>
    </location>
</feature>
<feature type="transmembrane region" description="Helical" evidence="12">
    <location>
        <begin position="195"/>
        <end position="218"/>
    </location>
</feature>
<dbReference type="AlphaFoldDB" id="I0Z7Q6"/>
<feature type="transmembrane region" description="Helical" evidence="12">
    <location>
        <begin position="230"/>
        <end position="248"/>
    </location>
</feature>
<dbReference type="OrthoDB" id="6500128at2759"/>
<feature type="transmembrane region" description="Helical" evidence="12">
    <location>
        <begin position="711"/>
        <end position="729"/>
    </location>
</feature>
<evidence type="ECO:0000256" key="7">
    <source>
        <dbReference type="ARBA" id="ARBA00022840"/>
    </source>
</evidence>
<evidence type="ECO:0000259" key="13">
    <source>
        <dbReference type="PROSITE" id="PS50893"/>
    </source>
</evidence>
<dbReference type="SUPFAM" id="SSF90123">
    <property type="entry name" value="ABC transporter transmembrane region"/>
    <property type="match status" value="2"/>
</dbReference>
<evidence type="ECO:0000256" key="8">
    <source>
        <dbReference type="ARBA" id="ARBA00022989"/>
    </source>
</evidence>
<feature type="region of interest" description="Disordered" evidence="11">
    <location>
        <begin position="535"/>
        <end position="568"/>
    </location>
</feature>
<dbReference type="InterPro" id="IPR039421">
    <property type="entry name" value="Type_1_exporter"/>
</dbReference>
<dbReference type="InterPro" id="IPR011527">
    <property type="entry name" value="ABC1_TM_dom"/>
</dbReference>
<dbReference type="GO" id="GO:0010328">
    <property type="term" value="F:auxin influx transmembrane transporter activity"/>
    <property type="evidence" value="ECO:0007669"/>
    <property type="project" value="UniProtKB-ARBA"/>
</dbReference>
<feature type="transmembrane region" description="Helical" evidence="12">
    <location>
        <begin position="851"/>
        <end position="869"/>
    </location>
</feature>
<dbReference type="GO" id="GO:0016887">
    <property type="term" value="F:ATP hydrolysis activity"/>
    <property type="evidence" value="ECO:0007669"/>
    <property type="project" value="InterPro"/>
</dbReference>
<comment type="subcellular location">
    <subcellularLocation>
        <location evidence="1">Cell membrane</location>
        <topology evidence="1">Multi-pass membrane protein</topology>
    </subcellularLocation>
</comment>
<dbReference type="Gene3D" id="1.20.1560.10">
    <property type="entry name" value="ABC transporter type 1, transmembrane domain"/>
    <property type="match status" value="1"/>
</dbReference>
<dbReference type="PROSITE" id="PS50929">
    <property type="entry name" value="ABC_TM1F"/>
    <property type="match status" value="2"/>
</dbReference>
<dbReference type="eggNOG" id="KOG0055">
    <property type="taxonomic scope" value="Eukaryota"/>
</dbReference>
<keyword evidence="7 15" id="KW-0067">ATP-binding</keyword>
<proteinExistence type="inferred from homology"/>
<dbReference type="Pfam" id="PF00664">
    <property type="entry name" value="ABC_membrane"/>
    <property type="match status" value="2"/>
</dbReference>
<evidence type="ECO:0000259" key="14">
    <source>
        <dbReference type="PROSITE" id="PS50929"/>
    </source>
</evidence>
<dbReference type="PANTHER" id="PTHR43394:SF11">
    <property type="entry name" value="ATP-BINDING CASSETTE TRANSPORTER"/>
    <property type="match status" value="1"/>
</dbReference>
<sequence>MVNTLGNGAPQAGLTSQLNECTLFFLYLAIASFLVCYLEIAMWMLTGARQATRLRQKYMQAVLRQDAAFFDVHARSGDLLQGLNEDTSAIQLAIGEKVCAHIELRVSCPCSIGWDMTLVILAATPVLAGVGIAIGIVMANLGKKASDAYAKASSIVAENLGNVRTVLAFNGADRAVKAYEGALEVPRKMGVQQGIMQGITVGFTNCTFLCSYALAFWYGSTRVRAGKYDGGDVMSVLFAALLGGFALGQAAPNIQFFAAAKVAGARVLGMINRKPEIDDQEEGEQPESVQGHIELKGVHFNYPARPELQIFKDFSLDVPAGKTVALVGESGSGKSTVIQLVERFYDPDLGAVFIDGRDIRQLQLNWYRQQLGIVSQEPTLFATTIRANIAYGKPGATDAEIEAAAASANAHGFISALPNGYETQIGEKGVQVSGGQKQRLAIARALLRNPRVLLLDEATSALDNASERIVQDALSRLMVGRTTIVVAHRLSTIADADSIAVVKGGRIVEQGTHKQLMALPEGAYAALAKMQMGTPASSPLTKQDLEAETDKETAAGTPETPISPQQSLEKQGQAGFGRLWQYNRQEWPHGLMGCVGSFGLGFMMPGMAYCMSSIIAVLYNPDPAQIQSQVSKWCGVFAGIGGGAVVMGVLQQYGFACMGQSLTMRLRALLLSSMLRQEVGWYDREENASGALASRLSTDTAAIRGALGDQVGLLVQNLVTFAVAYLIAFSAGWKMTLVVIASIPLMIIAGGIQASVMTGFSSKASELFDAANQTASEAFAAMRTVAAFQLAGPLCRVYEGLLAKPQAAVFARAHASGLGFGFSQFAVFSVYALAFWYGGQLMRAGQMEFSQVLKVLFAILLAALGIAQAQMSFPDITQAAAAIERVFGTIDRSPSIDARDSSGRKLSYLVGDVELRKVSFRYPARPQVSIFENFSIHVSAGTILALVGQSGSGKSSVVSLIQRFYDPLSGQVLIDGVDVKELNLPWLRQQMALVSQEPALFTGSIRDNIAYGCPEATDEQVVEAANAANAMAFIKKAPAGFRTLLGEGGVQLSGGQKQRIAIARALIKNPRILLLDEATSALDAESEGLVQEALQRSMHGRTTIVVAHRLSTIRSATTIAVVQSGRILEQGTHDELMRVADGAYALLVRARQQEPPPPKAADDSLEAAAAAEAKAAVPRKSMAARKSVAARKSIAARKSVAPGSRAGGVRASVFGGADPESAAGMAGGARRGARTSVAGVQIAGQAFSRMRGSVFGGY</sequence>
<feature type="domain" description="ABC transporter" evidence="13">
    <location>
        <begin position="293"/>
        <end position="529"/>
    </location>
</feature>
<evidence type="ECO:0000256" key="2">
    <source>
        <dbReference type="ARBA" id="ARBA00007577"/>
    </source>
</evidence>
<dbReference type="InterPro" id="IPR027417">
    <property type="entry name" value="P-loop_NTPase"/>
</dbReference>
<feature type="compositionally biased region" description="Basic and acidic residues" evidence="11">
    <location>
        <begin position="543"/>
        <end position="553"/>
    </location>
</feature>
<evidence type="ECO:0000256" key="10">
    <source>
        <dbReference type="ARBA" id="ARBA00023180"/>
    </source>
</evidence>
<evidence type="ECO:0000256" key="12">
    <source>
        <dbReference type="SAM" id="Phobius"/>
    </source>
</evidence>
<dbReference type="CDD" id="cd18578">
    <property type="entry name" value="ABC_6TM_Pgp_ABCB1_D2_like"/>
    <property type="match status" value="1"/>
</dbReference>
<feature type="domain" description="ABC transmembrane type-1" evidence="14">
    <location>
        <begin position="591"/>
        <end position="878"/>
    </location>
</feature>
<dbReference type="PANTHER" id="PTHR43394">
    <property type="entry name" value="ATP-DEPENDENT PERMEASE MDL1, MITOCHONDRIAL"/>
    <property type="match status" value="1"/>
</dbReference>
<dbReference type="FunFam" id="1.20.1560.10:FF:000009">
    <property type="entry name" value="ABC transporter B family member 1"/>
    <property type="match status" value="1"/>
</dbReference>
<feature type="transmembrane region" description="Helical" evidence="12">
    <location>
        <begin position="633"/>
        <end position="655"/>
    </location>
</feature>
<evidence type="ECO:0000256" key="1">
    <source>
        <dbReference type="ARBA" id="ARBA00004651"/>
    </source>
</evidence>
<dbReference type="Gene3D" id="3.40.50.300">
    <property type="entry name" value="P-loop containing nucleotide triphosphate hydrolases"/>
    <property type="match status" value="2"/>
</dbReference>
<feature type="domain" description="ABC transporter" evidence="13">
    <location>
        <begin position="913"/>
        <end position="1149"/>
    </location>
</feature>
<organism evidence="15 16">
    <name type="scientific">Coccomyxa subellipsoidea (strain C-169)</name>
    <name type="common">Green microalga</name>
    <dbReference type="NCBI Taxonomy" id="574566"/>
    <lineage>
        <taxon>Eukaryota</taxon>
        <taxon>Viridiplantae</taxon>
        <taxon>Chlorophyta</taxon>
        <taxon>core chlorophytes</taxon>
        <taxon>Trebouxiophyceae</taxon>
        <taxon>Trebouxiophyceae incertae sedis</taxon>
        <taxon>Coccomyxaceae</taxon>
        <taxon>Coccomyxa</taxon>
        <taxon>Coccomyxa subellipsoidea</taxon>
    </lineage>
</organism>
<evidence type="ECO:0000256" key="4">
    <source>
        <dbReference type="ARBA" id="ARBA00022692"/>
    </source>
</evidence>
<dbReference type="GO" id="GO:0005743">
    <property type="term" value="C:mitochondrial inner membrane"/>
    <property type="evidence" value="ECO:0007669"/>
    <property type="project" value="TreeGrafter"/>
</dbReference>
<dbReference type="InterPro" id="IPR036640">
    <property type="entry name" value="ABC1_TM_sf"/>
</dbReference>
<keyword evidence="8 12" id="KW-1133">Transmembrane helix</keyword>
<evidence type="ECO:0000313" key="16">
    <source>
        <dbReference type="Proteomes" id="UP000007264"/>
    </source>
</evidence>
<keyword evidence="6" id="KW-0547">Nucleotide-binding</keyword>
<feature type="transmembrane region" description="Helical" evidence="12">
    <location>
        <begin position="818"/>
        <end position="839"/>
    </location>
</feature>
<dbReference type="GO" id="GO:0005524">
    <property type="term" value="F:ATP binding"/>
    <property type="evidence" value="ECO:0007669"/>
    <property type="project" value="UniProtKB-KW"/>
</dbReference>
<feature type="transmembrane region" description="Helical" evidence="12">
    <location>
        <begin position="118"/>
        <end position="139"/>
    </location>
</feature>
<dbReference type="RefSeq" id="XP_005651219.1">
    <property type="nucleotide sequence ID" value="XM_005651162.1"/>
</dbReference>
<dbReference type="Proteomes" id="UP000007264">
    <property type="component" value="Unassembled WGS sequence"/>
</dbReference>
<dbReference type="InterPro" id="IPR003593">
    <property type="entry name" value="AAA+_ATPase"/>
</dbReference>
<feature type="transmembrane region" description="Helical" evidence="12">
    <location>
        <begin position="598"/>
        <end position="621"/>
    </location>
</feature>